<dbReference type="Pfam" id="PF13556">
    <property type="entry name" value="HTH_30"/>
    <property type="match status" value="1"/>
</dbReference>
<protein>
    <submittedName>
        <fullName evidence="2">PucR family transcriptional regulator</fullName>
    </submittedName>
</protein>
<evidence type="ECO:0000259" key="1">
    <source>
        <dbReference type="Pfam" id="PF13556"/>
    </source>
</evidence>
<gene>
    <name evidence="2" type="ORF">GX356_04285</name>
</gene>
<dbReference type="EMBL" id="JAAYSN010000106">
    <property type="protein sequence ID" value="NLP38925.1"/>
    <property type="molecule type" value="Genomic_DNA"/>
</dbReference>
<dbReference type="AlphaFoldDB" id="A0A7X8RGF8"/>
<comment type="caution">
    <text evidence="2">The sequence shown here is derived from an EMBL/GenBank/DDBJ whole genome shotgun (WGS) entry which is preliminary data.</text>
</comment>
<dbReference type="InterPro" id="IPR042070">
    <property type="entry name" value="PucR_C-HTH_sf"/>
</dbReference>
<evidence type="ECO:0000313" key="3">
    <source>
        <dbReference type="Proteomes" id="UP000568696"/>
    </source>
</evidence>
<organism evidence="2 3">
    <name type="scientific">Corynebacterium pollutisoli</name>
    <dbReference type="NCBI Taxonomy" id="1610489"/>
    <lineage>
        <taxon>Bacteria</taxon>
        <taxon>Bacillati</taxon>
        <taxon>Actinomycetota</taxon>
        <taxon>Actinomycetes</taxon>
        <taxon>Mycobacteriales</taxon>
        <taxon>Corynebacteriaceae</taxon>
        <taxon>Corynebacterium</taxon>
    </lineage>
</organism>
<dbReference type="Gene3D" id="1.10.10.2840">
    <property type="entry name" value="PucR C-terminal helix-turn-helix domain"/>
    <property type="match status" value="1"/>
</dbReference>
<feature type="domain" description="PucR C-terminal helix-turn-helix" evidence="1">
    <location>
        <begin position="315"/>
        <end position="369"/>
    </location>
</feature>
<proteinExistence type="predicted"/>
<evidence type="ECO:0000313" key="2">
    <source>
        <dbReference type="EMBL" id="NLP38925.1"/>
    </source>
</evidence>
<dbReference type="Proteomes" id="UP000568696">
    <property type="component" value="Unassembled WGS sequence"/>
</dbReference>
<name>A0A7X8RGF8_9CORY</name>
<reference evidence="2 3" key="1">
    <citation type="journal article" date="2020" name="Biotechnol. Biofuels">
        <title>New insights from the biogas microbiome by comprehensive genome-resolved metagenomics of nearly 1600 species originating from multiple anaerobic digesters.</title>
        <authorList>
            <person name="Campanaro S."/>
            <person name="Treu L."/>
            <person name="Rodriguez-R L.M."/>
            <person name="Kovalovszki A."/>
            <person name="Ziels R.M."/>
            <person name="Maus I."/>
            <person name="Zhu X."/>
            <person name="Kougias P.G."/>
            <person name="Basile A."/>
            <person name="Luo G."/>
            <person name="Schluter A."/>
            <person name="Konstantinidis K.T."/>
            <person name="Angelidaki I."/>
        </authorList>
    </citation>
    <scope>NUCLEOTIDE SEQUENCE [LARGE SCALE GENOMIC DNA]</scope>
    <source>
        <strain evidence="2">AS23ysBPME_344</strain>
    </source>
</reference>
<dbReference type="PANTHER" id="PTHR33744:SF1">
    <property type="entry name" value="DNA-BINDING TRANSCRIPTIONAL ACTIVATOR ADER"/>
    <property type="match status" value="1"/>
</dbReference>
<accession>A0A7X8RGF8</accession>
<dbReference type="InterPro" id="IPR025736">
    <property type="entry name" value="PucR_C-HTH_dom"/>
</dbReference>
<sequence length="378" mass="42078">MHAELGRQRNRSRELLLDMQGRLNAAATEGGLERLMEEGARCLGAHLMIADNDGRWLARARAQRQPDLDLDEVQEVLLSRGFGVVTRVGEFTVIVHRMGDEGERAHALIAASVDRISVNARALLRHCAGLAEIIVQRPDAYRRTHQELNSLALAIKLGITQTDAAMSEVFHSVRDSRGLIRPVLLTSENARLVERALTSLDSELRRRGRILFSLRLDDGSVLVLFRGDRTVAEVMQLLEGSRRGMRIALGATLSWEDLGGEMIAELRRVVLGLQEGQYAGPDAHALGWIDGEEVQLALSRRARETWDKLRPHPDLVQTLGSYLRNSGNLSRTADELRAHRHTVRKRLTTIEELIEVDLADPVVAAELLIVAVALRQAD</sequence>
<dbReference type="PANTHER" id="PTHR33744">
    <property type="entry name" value="CARBOHYDRATE DIACID REGULATOR"/>
    <property type="match status" value="1"/>
</dbReference>
<dbReference type="InterPro" id="IPR051448">
    <property type="entry name" value="CdaR-like_regulators"/>
</dbReference>